<dbReference type="EMBL" id="FONS01000001">
    <property type="protein sequence ID" value="SFE54028.1"/>
    <property type="molecule type" value="Genomic_DNA"/>
</dbReference>
<evidence type="ECO:0000256" key="1">
    <source>
        <dbReference type="SAM" id="Phobius"/>
    </source>
</evidence>
<protein>
    <submittedName>
        <fullName evidence="2">Uncharacterized protein</fullName>
    </submittedName>
</protein>
<gene>
    <name evidence="2" type="ORF">SAMN03003324_00829</name>
</gene>
<dbReference type="RefSeq" id="WP_074963897.1">
    <property type="nucleotide sequence ID" value="NZ_FONS01000001.1"/>
</dbReference>
<sequence length="264" mass="29242">MKNLKFYLIIAALAIGLTVALVYLFQEKERVSSFEKSKEKQAKQVLTEAKAISRAVDAKGIENVIFDITKNHASSKNEGFDTDSKGVIDTAAMALDIRNKQLKEVLVINASISARNLQLVEQLDSLKRKYYTYNGNGLNLIFTPPYDSTSSARADFLGSLNLTASQGFKKKWLLGRERTLLSITSDNPYFKVDHVNYVGFDRKPVSFNAEAHLKSTYNKVIGAGSGPGINIKLGRVDLSGDYQYYPSMKGWMFGAGASIRLVGF</sequence>
<name>A0A1I2BDR0_9SPHI</name>
<reference evidence="2 3" key="1">
    <citation type="submission" date="2016-10" db="EMBL/GenBank/DDBJ databases">
        <authorList>
            <person name="de Groot N.N."/>
        </authorList>
    </citation>
    <scope>NUCLEOTIDE SEQUENCE [LARGE SCALE GENOMIC DNA]</scope>
    <source>
        <strain evidence="2 3">ATCC 51969</strain>
    </source>
</reference>
<dbReference type="Proteomes" id="UP000183129">
    <property type="component" value="Unassembled WGS sequence"/>
</dbReference>
<proteinExistence type="predicted"/>
<keyword evidence="1" id="KW-1133">Transmembrane helix</keyword>
<keyword evidence="1" id="KW-0812">Transmembrane</keyword>
<accession>A0A1I2BDR0</accession>
<dbReference type="AlphaFoldDB" id="A0A1I2BDR0"/>
<evidence type="ECO:0000313" key="3">
    <source>
        <dbReference type="Proteomes" id="UP000183129"/>
    </source>
</evidence>
<evidence type="ECO:0000313" key="2">
    <source>
        <dbReference type="EMBL" id="SFE54028.1"/>
    </source>
</evidence>
<keyword evidence="1" id="KW-0472">Membrane</keyword>
<organism evidence="2 3">
    <name type="scientific">Pedobacter antarcticus</name>
    <dbReference type="NCBI Taxonomy" id="34086"/>
    <lineage>
        <taxon>Bacteria</taxon>
        <taxon>Pseudomonadati</taxon>
        <taxon>Bacteroidota</taxon>
        <taxon>Sphingobacteriia</taxon>
        <taxon>Sphingobacteriales</taxon>
        <taxon>Sphingobacteriaceae</taxon>
        <taxon>Pedobacter</taxon>
    </lineage>
</organism>
<feature type="transmembrane region" description="Helical" evidence="1">
    <location>
        <begin position="6"/>
        <end position="25"/>
    </location>
</feature>